<dbReference type="AlphaFoldDB" id="A0A7W6TCF9"/>
<gene>
    <name evidence="3" type="ORF">GGE31_000262</name>
    <name evidence="2" type="ORF">GGE33_001523</name>
    <name evidence="4" type="ORF">GGE35_000260</name>
</gene>
<evidence type="ECO:0000313" key="3">
    <source>
        <dbReference type="EMBL" id="MBB4409791.1"/>
    </source>
</evidence>
<comment type="caution">
    <text evidence="3">The sequence shown here is derived from an EMBL/GenBank/DDBJ whole genome shotgun (WGS) entry which is preliminary data.</text>
</comment>
<dbReference type="Proteomes" id="UP000520770">
    <property type="component" value="Unassembled WGS sequence"/>
</dbReference>
<dbReference type="Gene3D" id="1.20.120.520">
    <property type="entry name" value="nmb1532 protein domain like"/>
    <property type="match status" value="1"/>
</dbReference>
<dbReference type="InterPro" id="IPR012312">
    <property type="entry name" value="Hemerythrin-like"/>
</dbReference>
<organism evidence="3 6">
    <name type="scientific">Aliirhizobium cellulosilyticum</name>
    <dbReference type="NCBI Taxonomy" id="393664"/>
    <lineage>
        <taxon>Bacteria</taxon>
        <taxon>Pseudomonadati</taxon>
        <taxon>Pseudomonadota</taxon>
        <taxon>Alphaproteobacteria</taxon>
        <taxon>Hyphomicrobiales</taxon>
        <taxon>Rhizobiaceae</taxon>
        <taxon>Aliirhizobium</taxon>
    </lineage>
</organism>
<dbReference type="EMBL" id="JACIGY010000001">
    <property type="protein sequence ID" value="MBB4409791.1"/>
    <property type="molecule type" value="Genomic_DNA"/>
</dbReference>
<dbReference type="EMBL" id="JACIHM010000001">
    <property type="protein sequence ID" value="MBB4444478.1"/>
    <property type="molecule type" value="Genomic_DNA"/>
</dbReference>
<evidence type="ECO:0000313" key="6">
    <source>
        <dbReference type="Proteomes" id="UP000524535"/>
    </source>
</evidence>
<dbReference type="RefSeq" id="WP_246435748.1">
    <property type="nucleotide sequence ID" value="NZ_JACIGW010000001.1"/>
</dbReference>
<dbReference type="Proteomes" id="UP000576087">
    <property type="component" value="Unassembled WGS sequence"/>
</dbReference>
<dbReference type="EMBL" id="JACIGW010000001">
    <property type="protein sequence ID" value="MBB4347815.1"/>
    <property type="molecule type" value="Genomic_DNA"/>
</dbReference>
<evidence type="ECO:0000313" key="7">
    <source>
        <dbReference type="Proteomes" id="UP000576087"/>
    </source>
</evidence>
<protein>
    <submittedName>
        <fullName evidence="3">Hemerythrin-like domain-containing protein</fullName>
    </submittedName>
</protein>
<evidence type="ECO:0000259" key="1">
    <source>
        <dbReference type="Pfam" id="PF01814"/>
    </source>
</evidence>
<reference evidence="5 6" key="1">
    <citation type="submission" date="2020-08" db="EMBL/GenBank/DDBJ databases">
        <title>Genomic Encyclopedia of Type Strains, Phase IV (KMG-V): Genome sequencing to study the core and pangenomes of soil and plant-associated prokaryotes.</title>
        <authorList>
            <person name="Whitman W."/>
        </authorList>
    </citation>
    <scope>NUCLEOTIDE SEQUENCE [LARGE SCALE GENOMIC DNA]</scope>
    <source>
        <strain evidence="3 6">SEMIA 444</strain>
        <strain evidence="2 5">SEMIA 448</strain>
        <strain evidence="4 7">SEMIA 452</strain>
    </source>
</reference>
<feature type="domain" description="Hemerythrin-like" evidence="1">
    <location>
        <begin position="27"/>
        <end position="156"/>
    </location>
</feature>
<evidence type="ECO:0000313" key="2">
    <source>
        <dbReference type="EMBL" id="MBB4347815.1"/>
    </source>
</evidence>
<evidence type="ECO:0000313" key="4">
    <source>
        <dbReference type="EMBL" id="MBB4444478.1"/>
    </source>
</evidence>
<dbReference type="Pfam" id="PF01814">
    <property type="entry name" value="Hemerythrin"/>
    <property type="match status" value="1"/>
</dbReference>
<dbReference type="Proteomes" id="UP000524535">
    <property type="component" value="Unassembled WGS sequence"/>
</dbReference>
<keyword evidence="6" id="KW-1185">Reference proteome</keyword>
<evidence type="ECO:0000313" key="5">
    <source>
        <dbReference type="Proteomes" id="UP000520770"/>
    </source>
</evidence>
<name>A0A7W6TCF9_9HYPH</name>
<accession>A0A7W6TCF9</accession>
<proteinExistence type="predicted"/>
<sequence length="168" mass="19110">MRHDIDLTNAVLSAQPVRQYDQDVIMSWIRQAHGEQLALCVELEEIADSLPASINKQKCIYAAKALCPLIRSIHHYEESVLFPHIARQHAHSGPMLATLSRLKFEHLEDEGYAEELTEALLRLGSGEPVNDEAVGYMLRGFFEGVRRHIAFEKAYLLHDYLPFSPISE</sequence>